<keyword evidence="1" id="KW-1133">Transmembrane helix</keyword>
<dbReference type="Proteomes" id="UP000683507">
    <property type="component" value="Chromosome"/>
</dbReference>
<reference evidence="2" key="1">
    <citation type="submission" date="2021-04" db="EMBL/GenBank/DDBJ databases">
        <authorList>
            <person name="Rodrigo-Torres L."/>
            <person name="Arahal R. D."/>
            <person name="Lucena T."/>
        </authorList>
    </citation>
    <scope>NUCLEOTIDE SEQUENCE</scope>
    <source>
        <strain evidence="2">AS29M-1</strain>
    </source>
</reference>
<gene>
    <name evidence="2" type="ORF">CRYO30217_01169</name>
</gene>
<keyword evidence="1" id="KW-0472">Membrane</keyword>
<dbReference type="AlphaFoldDB" id="A0A916NAZ3"/>
<dbReference type="EMBL" id="OU015584">
    <property type="protein sequence ID" value="CAG5080065.1"/>
    <property type="molecule type" value="Genomic_DNA"/>
</dbReference>
<name>A0A916NAZ3_9FLAO</name>
<feature type="transmembrane region" description="Helical" evidence="1">
    <location>
        <begin position="30"/>
        <end position="50"/>
    </location>
</feature>
<evidence type="ECO:0000313" key="2">
    <source>
        <dbReference type="EMBL" id="CAG5080065.1"/>
    </source>
</evidence>
<sequence length="51" mass="6169">MANKIDKDKSFQPFNRFRYRPDYTNIESKIILFLLILLIIFGVVFVASYYF</sequence>
<evidence type="ECO:0000313" key="3">
    <source>
        <dbReference type="Proteomes" id="UP000683507"/>
    </source>
</evidence>
<dbReference type="RefSeq" id="WP_258541384.1">
    <property type="nucleotide sequence ID" value="NZ_OU015584.1"/>
</dbReference>
<dbReference type="KEGG" id="ptan:CRYO30217_01169"/>
<proteinExistence type="predicted"/>
<accession>A0A916NAZ3</accession>
<organism evidence="2 3">
    <name type="scientific">Parvicella tangerina</name>
    <dbReference type="NCBI Taxonomy" id="2829795"/>
    <lineage>
        <taxon>Bacteria</taxon>
        <taxon>Pseudomonadati</taxon>
        <taxon>Bacteroidota</taxon>
        <taxon>Flavobacteriia</taxon>
        <taxon>Flavobacteriales</taxon>
        <taxon>Parvicellaceae</taxon>
        <taxon>Parvicella</taxon>
    </lineage>
</organism>
<protein>
    <submittedName>
        <fullName evidence="2">Uncharacterized protein</fullName>
    </submittedName>
</protein>
<keyword evidence="3" id="KW-1185">Reference proteome</keyword>
<keyword evidence="1" id="KW-0812">Transmembrane</keyword>
<evidence type="ECO:0000256" key="1">
    <source>
        <dbReference type="SAM" id="Phobius"/>
    </source>
</evidence>